<keyword evidence="1" id="KW-0862">Zinc</keyword>
<feature type="domain" description="SWIM-type" evidence="3">
    <location>
        <begin position="53"/>
        <end position="85"/>
    </location>
</feature>
<feature type="compositionally biased region" description="Low complexity" evidence="2">
    <location>
        <begin position="1"/>
        <end position="23"/>
    </location>
</feature>
<dbReference type="InterPro" id="IPR007527">
    <property type="entry name" value="Znf_SWIM"/>
</dbReference>
<dbReference type="AlphaFoldDB" id="A0ABD5Z7L0"/>
<keyword evidence="1" id="KW-0479">Metal-binding</keyword>
<name>A0ABD5Z7L0_9EURY</name>
<evidence type="ECO:0000259" key="3">
    <source>
        <dbReference type="PROSITE" id="PS50966"/>
    </source>
</evidence>
<keyword evidence="1" id="KW-0863">Zinc-finger</keyword>
<dbReference type="Proteomes" id="UP001596447">
    <property type="component" value="Unassembled WGS sequence"/>
</dbReference>
<accession>A0ABD5Z7L0</accession>
<sequence length="216" mass="23998">MVPTKSTSTTPKRSLAPHAGADSRAARARAERMGVVPIGGGCYDVVTETDTVYTVDLPGSRCTCPDHRYRHTRCKHLRRVAIEVNEGEVPPPGKSETGCETCGKRVYATEHEPGPAYCEQCTLDVGDFVVDRERETLLVVARTTDKRADEVRVPGTDHTVAAHPTNRAYDGRDVVVEVMYPLRADVDPEEITGTQLERYSFPRARLEQRGRPHVER</sequence>
<organism evidence="4 5">
    <name type="scientific">Halospeciosus flavus</name>
    <dbReference type="NCBI Taxonomy" id="3032283"/>
    <lineage>
        <taxon>Archaea</taxon>
        <taxon>Methanobacteriati</taxon>
        <taxon>Methanobacteriota</taxon>
        <taxon>Stenosarchaea group</taxon>
        <taxon>Halobacteria</taxon>
        <taxon>Halobacteriales</taxon>
        <taxon>Halobacteriaceae</taxon>
        <taxon>Halospeciosus</taxon>
    </lineage>
</organism>
<gene>
    <name evidence="4" type="ORF">ACFQJ9_17255</name>
</gene>
<evidence type="ECO:0000313" key="4">
    <source>
        <dbReference type="EMBL" id="MFC7201134.1"/>
    </source>
</evidence>
<dbReference type="GO" id="GO:0008270">
    <property type="term" value="F:zinc ion binding"/>
    <property type="evidence" value="ECO:0007669"/>
    <property type="project" value="UniProtKB-KW"/>
</dbReference>
<evidence type="ECO:0000256" key="1">
    <source>
        <dbReference type="PROSITE-ProRule" id="PRU00325"/>
    </source>
</evidence>
<evidence type="ECO:0000313" key="5">
    <source>
        <dbReference type="Proteomes" id="UP001596447"/>
    </source>
</evidence>
<evidence type="ECO:0000256" key="2">
    <source>
        <dbReference type="SAM" id="MobiDB-lite"/>
    </source>
</evidence>
<comment type="caution">
    <text evidence="4">The sequence shown here is derived from an EMBL/GenBank/DDBJ whole genome shotgun (WGS) entry which is preliminary data.</text>
</comment>
<feature type="region of interest" description="Disordered" evidence="2">
    <location>
        <begin position="1"/>
        <end position="28"/>
    </location>
</feature>
<reference evidence="4 5" key="1">
    <citation type="journal article" date="2019" name="Int. J. Syst. Evol. Microbiol.">
        <title>The Global Catalogue of Microorganisms (GCM) 10K type strain sequencing project: providing services to taxonomists for standard genome sequencing and annotation.</title>
        <authorList>
            <consortium name="The Broad Institute Genomics Platform"/>
            <consortium name="The Broad Institute Genome Sequencing Center for Infectious Disease"/>
            <person name="Wu L."/>
            <person name="Ma J."/>
        </authorList>
    </citation>
    <scope>NUCLEOTIDE SEQUENCE [LARGE SCALE GENOMIC DNA]</scope>
    <source>
        <strain evidence="4 5">XZGYJ-43</strain>
    </source>
</reference>
<dbReference type="RefSeq" id="WP_279527892.1">
    <property type="nucleotide sequence ID" value="NZ_CP122312.1"/>
</dbReference>
<protein>
    <submittedName>
        <fullName evidence="4">SWIM zinc finger family protein</fullName>
    </submittedName>
</protein>
<dbReference type="PROSITE" id="PS50966">
    <property type="entry name" value="ZF_SWIM"/>
    <property type="match status" value="1"/>
</dbReference>
<dbReference type="Pfam" id="PF04434">
    <property type="entry name" value="SWIM"/>
    <property type="match status" value="1"/>
</dbReference>
<dbReference type="EMBL" id="JBHTAR010000011">
    <property type="protein sequence ID" value="MFC7201134.1"/>
    <property type="molecule type" value="Genomic_DNA"/>
</dbReference>
<keyword evidence="5" id="KW-1185">Reference proteome</keyword>
<proteinExistence type="predicted"/>